<evidence type="ECO:0000259" key="2">
    <source>
        <dbReference type="SMART" id="SM00842"/>
    </source>
</evidence>
<dbReference type="InterPro" id="IPR050696">
    <property type="entry name" value="FtsA/MreB"/>
</dbReference>
<dbReference type="SUPFAM" id="SSF53067">
    <property type="entry name" value="Actin-like ATPase domain"/>
    <property type="match status" value="2"/>
</dbReference>
<dbReference type="InterPro" id="IPR043129">
    <property type="entry name" value="ATPase_NBD"/>
</dbReference>
<evidence type="ECO:0000313" key="4">
    <source>
        <dbReference type="Proteomes" id="UP000187338"/>
    </source>
</evidence>
<feature type="domain" description="SHS2" evidence="2">
    <location>
        <begin position="15"/>
        <end position="209"/>
    </location>
</feature>
<gene>
    <name evidence="3" type="ORF">ciss_19260</name>
</gene>
<reference evidence="4" key="1">
    <citation type="submission" date="2016-12" db="EMBL/GenBank/DDBJ databases">
        <title>Draft Genome Sequences od Carboxydothermus pertinax and islandicus, Hydrogenogenic Carboxydotrophic Bacteria.</title>
        <authorList>
            <person name="Fukuyama Y."/>
            <person name="Ohmae K."/>
            <person name="Yoneda Y."/>
            <person name="Yoshida T."/>
            <person name="Sako Y."/>
        </authorList>
    </citation>
    <scope>NUCLEOTIDE SEQUENCE [LARGE SCALE GENOMIC DNA]</scope>
    <source>
        <strain evidence="4">SET</strain>
    </source>
</reference>
<dbReference type="EMBL" id="BDJL01000125">
    <property type="protein sequence ID" value="GAV25993.1"/>
    <property type="molecule type" value="Genomic_DNA"/>
</dbReference>
<keyword evidence="1" id="KW-0694">RNA-binding</keyword>
<evidence type="ECO:0000256" key="1">
    <source>
        <dbReference type="PROSITE-ProRule" id="PRU00182"/>
    </source>
</evidence>
<evidence type="ECO:0000313" key="3">
    <source>
        <dbReference type="EMBL" id="GAV25993.1"/>
    </source>
</evidence>
<dbReference type="GO" id="GO:0051301">
    <property type="term" value="P:cell division"/>
    <property type="evidence" value="ECO:0007669"/>
    <property type="project" value="UniProtKB-KW"/>
</dbReference>
<dbReference type="Gene3D" id="3.30.420.40">
    <property type="match status" value="2"/>
</dbReference>
<keyword evidence="3" id="KW-0131">Cell cycle</keyword>
<name>A0A1L8D494_9THEO</name>
<dbReference type="InterPro" id="IPR003494">
    <property type="entry name" value="SHS2_FtsA"/>
</dbReference>
<dbReference type="SMART" id="SM00842">
    <property type="entry name" value="FtsA"/>
    <property type="match status" value="1"/>
</dbReference>
<protein>
    <submittedName>
        <fullName evidence="3">Cell division protein FtsA</fullName>
    </submittedName>
</protein>
<comment type="caution">
    <text evidence="3">The sequence shown here is derived from an EMBL/GenBank/DDBJ whole genome shotgun (WGS) entry which is preliminary data.</text>
</comment>
<organism evidence="3 4">
    <name type="scientific">Carboxydothermus islandicus</name>
    <dbReference type="NCBI Taxonomy" id="661089"/>
    <lineage>
        <taxon>Bacteria</taxon>
        <taxon>Bacillati</taxon>
        <taxon>Bacillota</taxon>
        <taxon>Clostridia</taxon>
        <taxon>Thermoanaerobacterales</taxon>
        <taxon>Thermoanaerobacteraceae</taxon>
        <taxon>Carboxydothermus</taxon>
    </lineage>
</organism>
<proteinExistence type="predicted"/>
<keyword evidence="3" id="KW-0132">Cell division</keyword>
<dbReference type="OrthoDB" id="9768127at2"/>
<dbReference type="CDD" id="cd24004">
    <property type="entry name" value="ASKHA_NBD_PilM-like"/>
    <property type="match status" value="1"/>
</dbReference>
<keyword evidence="4" id="KW-1185">Reference proteome</keyword>
<dbReference type="Proteomes" id="UP000187338">
    <property type="component" value="Unassembled WGS sequence"/>
</dbReference>
<dbReference type="PANTHER" id="PTHR32432:SF3">
    <property type="entry name" value="ETHANOLAMINE UTILIZATION PROTEIN EUTJ"/>
    <property type="match status" value="1"/>
</dbReference>
<dbReference type="PROSITE" id="PS50889">
    <property type="entry name" value="S4"/>
    <property type="match status" value="1"/>
</dbReference>
<sequence>MKNTGGIGMDEKNMIFALDIGTRTVIGVVAEVLADGKIKILKETMREHNERSMLDGQIHDIAKVAGVVTEIKEELEKELGTKLTKAAIAAAGRALYTATAYAEKEIAGGEVSARQVFELESQAIAAATEALGNQGDVRYELVGYSIINYYLDGYPFKALEGHRGKKISVELVATFLPETVTASLQTVLLRSGLEPLSLTLEPIAAIAATVPESLRLLNIALVDIGAGTSDIAIARDGAAVAYGMVPEAGDEVTEEIMRQLLVDFPDAENIKRQLSLNKEIVFYDILGQEVKLPAAEIIARIGPTVERIAGKVAEEIKRLNGGTPKAVFLVGGGAKTPGLTEKLAELLGLDVSRVAVKGCDLREQKFLTVPERLKGPEGVTVLGILLTALKKSDLGFITVFLNGREVRLLHRQNLNVGEVLKLSGVTPAEIFGQEGKSLMFYLNGKRREVKGELPRVCEIYVNGQNASLKTAVGAGDSIKFVPARDGIDAKLTVKDLLNEYKSIVIKVNGEEKALNPVVTLRDEVLADDYLIKEGDNLFICSRETVGTLFAEPGKILVNGRKVDLDYRFFPGDEVVLGEEGFFPNNDPLAIEITLNGRTVKLGGKSSYILADVLPYLEEIPPRVSALKILLNGREAGFTDEIKDGDMIQILF</sequence>
<dbReference type="AlphaFoldDB" id="A0A1L8D494"/>
<accession>A0A1L8D494</accession>
<dbReference type="Pfam" id="PF14450">
    <property type="entry name" value="FtsA"/>
    <property type="match status" value="1"/>
</dbReference>
<dbReference type="GO" id="GO:0003723">
    <property type="term" value="F:RNA binding"/>
    <property type="evidence" value="ECO:0007669"/>
    <property type="project" value="UniProtKB-KW"/>
</dbReference>
<dbReference type="PANTHER" id="PTHR32432">
    <property type="entry name" value="CELL DIVISION PROTEIN FTSA-RELATED"/>
    <property type="match status" value="1"/>
</dbReference>
<dbReference type="STRING" id="661089.ciss_19260"/>